<organism evidence="2 3">
    <name type="scientific">Mixia osmundae (strain CBS 9802 / IAM 14324 / JCM 22182 / KY 12970)</name>
    <dbReference type="NCBI Taxonomy" id="764103"/>
    <lineage>
        <taxon>Eukaryota</taxon>
        <taxon>Fungi</taxon>
        <taxon>Dikarya</taxon>
        <taxon>Basidiomycota</taxon>
        <taxon>Pucciniomycotina</taxon>
        <taxon>Mixiomycetes</taxon>
        <taxon>Mixiales</taxon>
        <taxon>Mixiaceae</taxon>
        <taxon>Mixia</taxon>
    </lineage>
</organism>
<dbReference type="RefSeq" id="XP_014564868.1">
    <property type="nucleotide sequence ID" value="XM_014709382.1"/>
</dbReference>
<dbReference type="InParanoid" id="G7DUM4"/>
<dbReference type="Proteomes" id="UP000009131">
    <property type="component" value="Unassembled WGS sequence"/>
</dbReference>
<dbReference type="SUPFAM" id="SSF51735">
    <property type="entry name" value="NAD(P)-binding Rossmann-fold domains"/>
    <property type="match status" value="1"/>
</dbReference>
<proteinExistence type="predicted"/>
<dbReference type="GO" id="GO:0016491">
    <property type="term" value="F:oxidoreductase activity"/>
    <property type="evidence" value="ECO:0007669"/>
    <property type="project" value="UniProtKB-KW"/>
</dbReference>
<dbReference type="InterPro" id="IPR036291">
    <property type="entry name" value="NAD(P)-bd_dom_sf"/>
</dbReference>
<dbReference type="EMBL" id="BABT02000029">
    <property type="protein sequence ID" value="GAA94284.1"/>
    <property type="molecule type" value="Genomic_DNA"/>
</dbReference>
<gene>
    <name evidence="2" type="primary">Mo00933</name>
    <name evidence="2" type="ORF">E5Q_00933</name>
</gene>
<keyword evidence="1" id="KW-0560">Oxidoreductase</keyword>
<name>G7DUM4_MIXOS</name>
<dbReference type="PRINTS" id="PR00081">
    <property type="entry name" value="GDHRDH"/>
</dbReference>
<reference evidence="2 3" key="2">
    <citation type="journal article" date="2012" name="Open Biol.">
        <title>Characteristics of nucleosomes and linker DNA regions on the genome of the basidiomycete Mixia osmundae revealed by mono- and dinucleosome mapping.</title>
        <authorList>
            <person name="Nishida H."/>
            <person name="Kondo S."/>
            <person name="Matsumoto T."/>
            <person name="Suzuki Y."/>
            <person name="Yoshikawa H."/>
            <person name="Taylor T.D."/>
            <person name="Sugiyama J."/>
        </authorList>
    </citation>
    <scope>NUCLEOTIDE SEQUENCE [LARGE SCALE GENOMIC DNA]</scope>
    <source>
        <strain evidence="3">CBS 9802 / IAM 14324 / JCM 22182 / KY 12970</strain>
    </source>
</reference>
<dbReference type="PANTHER" id="PTHR43157:SF31">
    <property type="entry name" value="PHOSPHATIDYLINOSITOL-GLYCAN BIOSYNTHESIS CLASS F PROTEIN"/>
    <property type="match status" value="1"/>
</dbReference>
<dbReference type="OMA" id="WKTADGN"/>
<dbReference type="Pfam" id="PF00106">
    <property type="entry name" value="adh_short"/>
    <property type="match status" value="1"/>
</dbReference>
<dbReference type="HOGENOM" id="CLU_010194_44_2_1"/>
<accession>G7DUM4</accession>
<dbReference type="eggNOG" id="KOG1208">
    <property type="taxonomic scope" value="Eukaryota"/>
</dbReference>
<evidence type="ECO:0000313" key="2">
    <source>
        <dbReference type="EMBL" id="GAA94284.1"/>
    </source>
</evidence>
<sequence length="343" mass="38405">MAKACPRWRQALGELAGINPWPVSLALDKNLSGKVALISGGNQGIGYCVAQMLLRMRISRVYICCRKGHPNEPEESQVLAGLVASTGASKEQIFFEHVDFADFASVRDLAKRFRDTHQPLDLLFNNAGIASPVRAKTKDGFELHYEINYLSHALLTLELLPCLKAAPAARIISTSSCLHWKGGDINFDDLNLDHFPDSEWSFPKGRFLEAYGQAKLLLAAFSAELQTRLLEQDPNSRVLTFAVHPGHVHTAIFTQNYSRDAMVLTAFIWIATRVAITPYEGAKSLVKCAVSDEDDRATRGGRYFNRGWEATPRAEVEIPLFRREIWQQTIKDLGYHPSTRLLH</sequence>
<dbReference type="STRING" id="764103.G7DUM4"/>
<dbReference type="AlphaFoldDB" id="G7DUM4"/>
<keyword evidence="3" id="KW-1185">Reference proteome</keyword>
<dbReference type="OrthoDB" id="542013at2759"/>
<evidence type="ECO:0000256" key="1">
    <source>
        <dbReference type="ARBA" id="ARBA00023002"/>
    </source>
</evidence>
<comment type="caution">
    <text evidence="2">The sequence shown here is derived from an EMBL/GenBank/DDBJ whole genome shotgun (WGS) entry which is preliminary data.</text>
</comment>
<protein>
    <submittedName>
        <fullName evidence="2">Uncharacterized protein</fullName>
    </submittedName>
</protein>
<dbReference type="InterPro" id="IPR002347">
    <property type="entry name" value="SDR_fam"/>
</dbReference>
<reference evidence="2 3" key="1">
    <citation type="journal article" date="2011" name="J. Gen. Appl. Microbiol.">
        <title>Draft genome sequencing of the enigmatic basidiomycete Mixia osmundae.</title>
        <authorList>
            <person name="Nishida H."/>
            <person name="Nagatsuka Y."/>
            <person name="Sugiyama J."/>
        </authorList>
    </citation>
    <scope>NUCLEOTIDE SEQUENCE [LARGE SCALE GENOMIC DNA]</scope>
    <source>
        <strain evidence="3">CBS 9802 / IAM 14324 / JCM 22182 / KY 12970</strain>
    </source>
</reference>
<dbReference type="Gene3D" id="3.40.50.720">
    <property type="entry name" value="NAD(P)-binding Rossmann-like Domain"/>
    <property type="match status" value="1"/>
</dbReference>
<dbReference type="PANTHER" id="PTHR43157">
    <property type="entry name" value="PHOSPHATIDYLINOSITOL-GLYCAN BIOSYNTHESIS CLASS F PROTEIN-RELATED"/>
    <property type="match status" value="1"/>
</dbReference>
<evidence type="ECO:0000313" key="3">
    <source>
        <dbReference type="Proteomes" id="UP000009131"/>
    </source>
</evidence>